<protein>
    <submittedName>
        <fullName evidence="1">MarR family transcriptional regulator</fullName>
    </submittedName>
</protein>
<evidence type="ECO:0000313" key="1">
    <source>
        <dbReference type="EMBL" id="MBR0798006.1"/>
    </source>
</evidence>
<proteinExistence type="predicted"/>
<name>A0ABS5FMH1_9BRAD</name>
<keyword evidence="2" id="KW-1185">Reference proteome</keyword>
<dbReference type="Proteomes" id="UP001315278">
    <property type="component" value="Unassembled WGS sequence"/>
</dbReference>
<reference evidence="2" key="1">
    <citation type="journal article" date="2021" name="ISME J.">
        <title>Evolutionary origin and ecological implication of a unique nif island in free-living Bradyrhizobium lineages.</title>
        <authorList>
            <person name="Tao J."/>
        </authorList>
    </citation>
    <scope>NUCLEOTIDE SEQUENCE [LARGE SCALE GENOMIC DNA]</scope>
    <source>
        <strain evidence="2">SZCCT0434</strain>
    </source>
</reference>
<dbReference type="EMBL" id="JAFCJH010000023">
    <property type="protein sequence ID" value="MBR0798006.1"/>
    <property type="molecule type" value="Genomic_DNA"/>
</dbReference>
<comment type="caution">
    <text evidence="1">The sequence shown here is derived from an EMBL/GenBank/DDBJ whole genome shotgun (WGS) entry which is preliminary data.</text>
</comment>
<dbReference type="RefSeq" id="WP_212395071.1">
    <property type="nucleotide sequence ID" value="NZ_JAFCJH010000023.1"/>
</dbReference>
<organism evidence="1 2">
    <name type="scientific">Bradyrhizobium jicamae</name>
    <dbReference type="NCBI Taxonomy" id="280332"/>
    <lineage>
        <taxon>Bacteria</taxon>
        <taxon>Pseudomonadati</taxon>
        <taxon>Pseudomonadota</taxon>
        <taxon>Alphaproteobacteria</taxon>
        <taxon>Hyphomicrobiales</taxon>
        <taxon>Nitrobacteraceae</taxon>
        <taxon>Bradyrhizobium</taxon>
    </lineage>
</organism>
<gene>
    <name evidence="1" type="ORF">JQ615_21685</name>
</gene>
<accession>A0ABS5FMH1</accession>
<dbReference type="SUPFAM" id="SSF46785">
    <property type="entry name" value="Winged helix' DNA-binding domain"/>
    <property type="match status" value="1"/>
</dbReference>
<dbReference type="InterPro" id="IPR036390">
    <property type="entry name" value="WH_DNA-bd_sf"/>
</dbReference>
<evidence type="ECO:0000313" key="2">
    <source>
        <dbReference type="Proteomes" id="UP001315278"/>
    </source>
</evidence>
<sequence>MTVAENILREVRSNPGQTEDQLAERLFGREGATQQRVNPTCRKLVAKGWLLRRGKGGPSDPYTYHLPERI</sequence>